<dbReference type="AlphaFoldDB" id="A0A0E0C3Q7"/>
<dbReference type="Proteomes" id="UP000008021">
    <property type="component" value="Chromosome 1"/>
</dbReference>
<evidence type="ECO:0000313" key="2">
    <source>
        <dbReference type="EnsemblPlants" id="OMERI01G18600.2"/>
    </source>
</evidence>
<evidence type="ECO:0000256" key="1">
    <source>
        <dbReference type="SAM" id="MobiDB-lite"/>
    </source>
</evidence>
<name>A0A0E0C3Q7_9ORYZ</name>
<dbReference type="Gramene" id="OMERI01G18600.2">
    <property type="protein sequence ID" value="OMERI01G18600.2"/>
    <property type="gene ID" value="OMERI01G18600"/>
</dbReference>
<protein>
    <submittedName>
        <fullName evidence="2">Uncharacterized protein</fullName>
    </submittedName>
</protein>
<dbReference type="HOGENOM" id="CLU_2501704_0_0_1"/>
<sequence>MRWVTLEMDKLVPWHPLPITSAGFKHAGRRGPPHHRHGGAAPLSAFSPSSTMAHATYNPPASADLQLRVSRFKNCDCKRGRSMSMS</sequence>
<evidence type="ECO:0000313" key="3">
    <source>
        <dbReference type="Proteomes" id="UP000008021"/>
    </source>
</evidence>
<proteinExistence type="predicted"/>
<feature type="compositionally biased region" description="Basic residues" evidence="1">
    <location>
        <begin position="26"/>
        <end position="38"/>
    </location>
</feature>
<keyword evidence="3" id="KW-1185">Reference proteome</keyword>
<dbReference type="EnsemblPlants" id="OMERI01G18600.2">
    <property type="protein sequence ID" value="OMERI01G18600.2"/>
    <property type="gene ID" value="OMERI01G18600"/>
</dbReference>
<reference evidence="2" key="2">
    <citation type="submission" date="2018-05" db="EMBL/GenBank/DDBJ databases">
        <title>OmerRS3 (Oryza meridionalis Reference Sequence Version 3).</title>
        <authorList>
            <person name="Zhang J."/>
            <person name="Kudrna D."/>
            <person name="Lee S."/>
            <person name="Talag J."/>
            <person name="Welchert J."/>
            <person name="Wing R.A."/>
        </authorList>
    </citation>
    <scope>NUCLEOTIDE SEQUENCE [LARGE SCALE GENOMIC DNA]</scope>
    <source>
        <strain evidence="2">cv. OR44</strain>
    </source>
</reference>
<reference evidence="2" key="1">
    <citation type="submission" date="2015-04" db="UniProtKB">
        <authorList>
            <consortium name="EnsemblPlants"/>
        </authorList>
    </citation>
    <scope>IDENTIFICATION</scope>
</reference>
<organism evidence="2">
    <name type="scientific">Oryza meridionalis</name>
    <dbReference type="NCBI Taxonomy" id="40149"/>
    <lineage>
        <taxon>Eukaryota</taxon>
        <taxon>Viridiplantae</taxon>
        <taxon>Streptophyta</taxon>
        <taxon>Embryophyta</taxon>
        <taxon>Tracheophyta</taxon>
        <taxon>Spermatophyta</taxon>
        <taxon>Magnoliopsida</taxon>
        <taxon>Liliopsida</taxon>
        <taxon>Poales</taxon>
        <taxon>Poaceae</taxon>
        <taxon>BOP clade</taxon>
        <taxon>Oryzoideae</taxon>
        <taxon>Oryzeae</taxon>
        <taxon>Oryzinae</taxon>
        <taxon>Oryza</taxon>
    </lineage>
</organism>
<feature type="region of interest" description="Disordered" evidence="1">
    <location>
        <begin position="25"/>
        <end position="45"/>
    </location>
</feature>
<accession>A0A0E0C3Q7</accession>